<evidence type="ECO:0000313" key="2">
    <source>
        <dbReference type="EMBL" id="KAJ7624372.1"/>
    </source>
</evidence>
<evidence type="ECO:0000256" key="1">
    <source>
        <dbReference type="SAM" id="Phobius"/>
    </source>
</evidence>
<comment type="caution">
    <text evidence="2">The sequence shown here is derived from an EMBL/GenBank/DDBJ whole genome shotgun (WGS) entry which is preliminary data.</text>
</comment>
<gene>
    <name evidence="2" type="ORF">FB45DRAFT_82248</name>
</gene>
<feature type="transmembrane region" description="Helical" evidence="1">
    <location>
        <begin position="106"/>
        <end position="125"/>
    </location>
</feature>
<keyword evidence="1" id="KW-0472">Membrane</keyword>
<feature type="transmembrane region" description="Helical" evidence="1">
    <location>
        <begin position="188"/>
        <end position="211"/>
    </location>
</feature>
<feature type="transmembrane region" description="Helical" evidence="1">
    <location>
        <begin position="68"/>
        <end position="94"/>
    </location>
</feature>
<proteinExistence type="predicted"/>
<dbReference type="AlphaFoldDB" id="A0AAD7BKY7"/>
<keyword evidence="3" id="KW-1185">Reference proteome</keyword>
<evidence type="ECO:0000313" key="3">
    <source>
        <dbReference type="Proteomes" id="UP001221142"/>
    </source>
</evidence>
<keyword evidence="1" id="KW-1133">Transmembrane helix</keyword>
<accession>A0AAD7BKY7</accession>
<feature type="transmembrane region" description="Helical" evidence="1">
    <location>
        <begin position="145"/>
        <end position="167"/>
    </location>
</feature>
<feature type="transmembrane region" description="Helical" evidence="1">
    <location>
        <begin position="217"/>
        <end position="239"/>
    </location>
</feature>
<protein>
    <submittedName>
        <fullName evidence="2">Uncharacterized protein</fullName>
    </submittedName>
</protein>
<name>A0AAD7BKY7_9AGAR</name>
<organism evidence="2 3">
    <name type="scientific">Roridomyces roridus</name>
    <dbReference type="NCBI Taxonomy" id="1738132"/>
    <lineage>
        <taxon>Eukaryota</taxon>
        <taxon>Fungi</taxon>
        <taxon>Dikarya</taxon>
        <taxon>Basidiomycota</taxon>
        <taxon>Agaricomycotina</taxon>
        <taxon>Agaricomycetes</taxon>
        <taxon>Agaricomycetidae</taxon>
        <taxon>Agaricales</taxon>
        <taxon>Marasmiineae</taxon>
        <taxon>Mycenaceae</taxon>
        <taxon>Roridomyces</taxon>
    </lineage>
</organism>
<sequence length="303" mass="33117">MRLLYLRATPGRLPLAILTTAMALLATAQFAMHIATTVLGLVMLQATVKDGTGSMNDSLANPPTYAEKMYWVVKLAQDLMMLINCVMADGLFVYRCYLVWGRPRKVVLVLPVLLLLATIATGSITAYDEDYMDAPPAPFTIDPRIVFVLTLFTNFTLMILTAGRIWWVTRQQRAVLGPELMPPYNAAMAIILESGVIYCAGLILQVVALTIQNWQAIPVYLTQGVATQLVNIAPTLIVVRVGMGHATPTTRLTGNITTRARPKSMRFARSRMGQTTTTTDECELAMVSVMDIGAGAGEDKVDC</sequence>
<keyword evidence="1" id="KW-0812">Transmembrane</keyword>
<dbReference type="Proteomes" id="UP001221142">
    <property type="component" value="Unassembled WGS sequence"/>
</dbReference>
<dbReference type="EMBL" id="JARKIF010000013">
    <property type="protein sequence ID" value="KAJ7624372.1"/>
    <property type="molecule type" value="Genomic_DNA"/>
</dbReference>
<reference evidence="2" key="1">
    <citation type="submission" date="2023-03" db="EMBL/GenBank/DDBJ databases">
        <title>Massive genome expansion in bonnet fungi (Mycena s.s.) driven by repeated elements and novel gene families across ecological guilds.</title>
        <authorList>
            <consortium name="Lawrence Berkeley National Laboratory"/>
            <person name="Harder C.B."/>
            <person name="Miyauchi S."/>
            <person name="Viragh M."/>
            <person name="Kuo A."/>
            <person name="Thoen E."/>
            <person name="Andreopoulos B."/>
            <person name="Lu D."/>
            <person name="Skrede I."/>
            <person name="Drula E."/>
            <person name="Henrissat B."/>
            <person name="Morin E."/>
            <person name="Kohler A."/>
            <person name="Barry K."/>
            <person name="LaButti K."/>
            <person name="Morin E."/>
            <person name="Salamov A."/>
            <person name="Lipzen A."/>
            <person name="Mereny Z."/>
            <person name="Hegedus B."/>
            <person name="Baldrian P."/>
            <person name="Stursova M."/>
            <person name="Weitz H."/>
            <person name="Taylor A."/>
            <person name="Grigoriev I.V."/>
            <person name="Nagy L.G."/>
            <person name="Martin F."/>
            <person name="Kauserud H."/>
        </authorList>
    </citation>
    <scope>NUCLEOTIDE SEQUENCE</scope>
    <source>
        <strain evidence="2">9284</strain>
    </source>
</reference>